<sequence length="476" mass="51028" precursor="true">MRLIAGCFFVLSLFGSQALAVSLQAQLLAENPVSEPMFAIAAPGSPDHIFVGSRGTMDVVILDRTTGQTVSTFMNLPNATPVAQDGLLSMAFHPDYDTNGLFYTYTFSNTDPFVRVTERRRSVANPLIADPTYERQIFEMPNERRSHNGGWVGFSPLDGYLYATTGDGGVNNGAANGLPAQDPFDLHGKLLRVDVNGDSYPADPTRNYVIPPTNPYADGVAADPRVFSLGLRHSFRAGFDSQTGDLYIGDVGSVYFEEVNFIPGGSTGGQNFGWRALEGSADNPSVSDPAPPGAIDPIHEYARGSGASIVGGTVYRGSAIPELVGEYFFGDYVRDGISTLRYENGVVTSVTDRTRQLFPTFNSLGSLVSFGEDGLGEMLIIDVQRYDIYRVVAVPSIDGDYNEDGFVDVIDYTVWRDNVGAPAGTLPNDPNSSVIGPDQYATWVAEYGSVAASAAVPEPSALFLVVIGGALLATRR</sequence>
<feature type="domain" description="Glucose/Sorbosone dehydrogenase" evidence="2">
    <location>
        <begin position="54"/>
        <end position="347"/>
    </location>
</feature>
<dbReference type="InterPro" id="IPR011042">
    <property type="entry name" value="6-blade_b-propeller_TolB-like"/>
</dbReference>
<accession>A0A5C5WCF1</accession>
<dbReference type="Gene3D" id="2.120.10.30">
    <property type="entry name" value="TolB, C-terminal domain"/>
    <property type="match status" value="1"/>
</dbReference>
<dbReference type="AlphaFoldDB" id="A0A5C5WCF1"/>
<evidence type="ECO:0000256" key="1">
    <source>
        <dbReference type="SAM" id="SignalP"/>
    </source>
</evidence>
<dbReference type="Proteomes" id="UP000318995">
    <property type="component" value="Unassembled WGS sequence"/>
</dbReference>
<protein>
    <submittedName>
        <fullName evidence="3">Quinoprotein glucose dehydrogenase B</fullName>
        <ecNumber evidence="3">1.1.5.2</ecNumber>
    </submittedName>
</protein>
<dbReference type="EC" id="1.1.5.2" evidence="3"/>
<dbReference type="GO" id="GO:0008876">
    <property type="term" value="F:quinoprotein glucose dehydrogenase activity"/>
    <property type="evidence" value="ECO:0007669"/>
    <property type="project" value="UniProtKB-EC"/>
</dbReference>
<evidence type="ECO:0000313" key="3">
    <source>
        <dbReference type="EMBL" id="TWT48350.1"/>
    </source>
</evidence>
<dbReference type="NCBIfam" id="TIGR02595">
    <property type="entry name" value="PEP_CTERM"/>
    <property type="match status" value="1"/>
</dbReference>
<keyword evidence="3" id="KW-0560">Oxidoreductase</keyword>
<dbReference type="EMBL" id="SJPH01000001">
    <property type="protein sequence ID" value="TWT48350.1"/>
    <property type="molecule type" value="Genomic_DNA"/>
</dbReference>
<dbReference type="OrthoDB" id="283026at2"/>
<dbReference type="Pfam" id="PF07995">
    <property type="entry name" value="GSDH"/>
    <property type="match status" value="1"/>
</dbReference>
<reference evidence="3 4" key="1">
    <citation type="submission" date="2019-02" db="EMBL/GenBank/DDBJ databases">
        <title>Deep-cultivation of Planctomycetes and their phenomic and genomic characterization uncovers novel biology.</title>
        <authorList>
            <person name="Wiegand S."/>
            <person name="Jogler M."/>
            <person name="Boedeker C."/>
            <person name="Pinto D."/>
            <person name="Vollmers J."/>
            <person name="Rivas-Marin E."/>
            <person name="Kohn T."/>
            <person name="Peeters S.H."/>
            <person name="Heuer A."/>
            <person name="Rast P."/>
            <person name="Oberbeckmann S."/>
            <person name="Bunk B."/>
            <person name="Jeske O."/>
            <person name="Meyerdierks A."/>
            <person name="Storesund J.E."/>
            <person name="Kallscheuer N."/>
            <person name="Luecker S."/>
            <person name="Lage O.M."/>
            <person name="Pohl T."/>
            <person name="Merkel B.J."/>
            <person name="Hornburger P."/>
            <person name="Mueller R.-W."/>
            <person name="Bruemmer F."/>
            <person name="Labrenz M."/>
            <person name="Spormann A.M."/>
            <person name="Op Den Camp H."/>
            <person name="Overmann J."/>
            <person name="Amann R."/>
            <person name="Jetten M.S.M."/>
            <person name="Mascher T."/>
            <person name="Medema M.H."/>
            <person name="Devos D.P."/>
            <person name="Kaster A.-K."/>
            <person name="Ovreas L."/>
            <person name="Rohde M."/>
            <person name="Galperin M.Y."/>
            <person name="Jogler C."/>
        </authorList>
    </citation>
    <scope>NUCLEOTIDE SEQUENCE [LARGE SCALE GENOMIC DNA]</scope>
    <source>
        <strain evidence="3 4">Pla111</strain>
    </source>
</reference>
<dbReference type="PANTHER" id="PTHR19328:SF75">
    <property type="entry name" value="ALDOSE SUGAR DEHYDROGENASE YLII"/>
    <property type="match status" value="1"/>
</dbReference>
<feature type="signal peptide" evidence="1">
    <location>
        <begin position="1"/>
        <end position="20"/>
    </location>
</feature>
<name>A0A5C5WCF1_9BACT</name>
<keyword evidence="4" id="KW-1185">Reference proteome</keyword>
<comment type="caution">
    <text evidence="3">The sequence shown here is derived from an EMBL/GenBank/DDBJ whole genome shotgun (WGS) entry which is preliminary data.</text>
</comment>
<proteinExistence type="predicted"/>
<evidence type="ECO:0000259" key="2">
    <source>
        <dbReference type="Pfam" id="PF07995"/>
    </source>
</evidence>
<dbReference type="InterPro" id="IPR012938">
    <property type="entry name" value="Glc/Sorbosone_DH"/>
</dbReference>
<dbReference type="SUPFAM" id="SSF50952">
    <property type="entry name" value="Soluble quinoprotein glucose dehydrogenase"/>
    <property type="match status" value="1"/>
</dbReference>
<evidence type="ECO:0000313" key="4">
    <source>
        <dbReference type="Proteomes" id="UP000318995"/>
    </source>
</evidence>
<keyword evidence="1" id="KW-0732">Signal</keyword>
<dbReference type="InterPro" id="IPR013424">
    <property type="entry name" value="Ice-binding_C"/>
</dbReference>
<dbReference type="RefSeq" id="WP_146570361.1">
    <property type="nucleotide sequence ID" value="NZ_SJPH01000001.1"/>
</dbReference>
<dbReference type="InterPro" id="IPR011041">
    <property type="entry name" value="Quinoprot_gluc/sorb_DH_b-prop"/>
</dbReference>
<dbReference type="PANTHER" id="PTHR19328">
    <property type="entry name" value="HEDGEHOG-INTERACTING PROTEIN"/>
    <property type="match status" value="1"/>
</dbReference>
<gene>
    <name evidence="3" type="primary">gdhB_1</name>
    <name evidence="3" type="ORF">Pla111_01130</name>
</gene>
<feature type="chain" id="PRO_5023026773" evidence="1">
    <location>
        <begin position="21"/>
        <end position="476"/>
    </location>
</feature>
<organism evidence="3 4">
    <name type="scientific">Botrimarina hoheduenensis</name>
    <dbReference type="NCBI Taxonomy" id="2528000"/>
    <lineage>
        <taxon>Bacteria</taxon>
        <taxon>Pseudomonadati</taxon>
        <taxon>Planctomycetota</taxon>
        <taxon>Planctomycetia</taxon>
        <taxon>Pirellulales</taxon>
        <taxon>Lacipirellulaceae</taxon>
        <taxon>Botrimarina</taxon>
    </lineage>
</organism>